<accession>A0ABQ5NTD6</accession>
<feature type="domain" description="GerMN" evidence="1">
    <location>
        <begin position="228"/>
        <end position="323"/>
    </location>
</feature>
<dbReference type="Pfam" id="PF25976">
    <property type="entry name" value="LpqB_N"/>
    <property type="match status" value="1"/>
</dbReference>
<dbReference type="PROSITE" id="PS51257">
    <property type="entry name" value="PROKAR_LIPOPROTEIN"/>
    <property type="match status" value="1"/>
</dbReference>
<dbReference type="SUPFAM" id="SSF63829">
    <property type="entry name" value="Calcium-dependent phosphotriesterase"/>
    <property type="match status" value="1"/>
</dbReference>
<protein>
    <submittedName>
        <fullName evidence="2">LpqB family beta-propeller domain-containing protein</fullName>
    </submittedName>
</protein>
<dbReference type="SMART" id="SM00909">
    <property type="entry name" value="Germane"/>
    <property type="match status" value="1"/>
</dbReference>
<reference evidence="2 3" key="1">
    <citation type="submission" date="2022-10" db="EMBL/GenBank/DDBJ databases">
        <title>Draft genome sequence of Streptomyces sp. YSPA8.</title>
        <authorList>
            <person name="Moriuchi R."/>
            <person name="Dohra H."/>
            <person name="Yamamura H."/>
            <person name="Kodani S."/>
        </authorList>
    </citation>
    <scope>NUCLEOTIDE SEQUENCE [LARGE SCALE GENOMIC DNA]</scope>
    <source>
        <strain evidence="2 3">YSPA8</strain>
    </source>
</reference>
<proteinExistence type="predicted"/>
<dbReference type="Pfam" id="PF10647">
    <property type="entry name" value="Gmad1"/>
    <property type="match status" value="1"/>
</dbReference>
<dbReference type="RefSeq" id="WP_323445534.1">
    <property type="nucleotide sequence ID" value="NZ_BSBI01000002.1"/>
</dbReference>
<dbReference type="Proteomes" id="UP001291653">
    <property type="component" value="Unassembled WGS sequence"/>
</dbReference>
<name>A0ABQ5NTD6_9ACTN</name>
<organism evidence="2 3">
    <name type="scientific">Streptomyces yaizuensis</name>
    <dbReference type="NCBI Taxonomy" id="2989713"/>
    <lineage>
        <taxon>Bacteria</taxon>
        <taxon>Bacillati</taxon>
        <taxon>Actinomycetota</taxon>
        <taxon>Actinomycetes</taxon>
        <taxon>Kitasatosporales</taxon>
        <taxon>Streptomycetaceae</taxon>
        <taxon>Streptomyces</taxon>
    </lineage>
</organism>
<dbReference type="InterPro" id="IPR059026">
    <property type="entry name" value="LpqB_N"/>
</dbReference>
<sequence>MGTELRGGGPGARGSALRIAGVSAGCGVLLLAGCAGMPTSGEIRSVKASPRADSQVRVEAVPPRKGATPHQVVEGFLEAMTSDDANFATAREYLTEGMAKTWRPEAGTAVLAEAPVPGQAREGGPTAQEIDYPLHGRQIARVDEQLAYEATTPTEYQRTIHLTRQKGADGQEWRIDRLPPGLVLGASDFQRNYRPVNKYYFAAGRNTVVADPVFIRQRMDPVTQTDPLTQSVKALLDGPSAWLDPVVESAFPKGTRLKKDAPLTFDDRNTLEVPFNEKANGVSRAQCDRMAAQILLTLKDLSSSRVDQVELQRANGAMLCVLSSGTEEAYRPGPSRPVPGHQYVVDGRNRLAVLPKDGQGTPEPVRGPLGEERVPLGRIAVARDEDTAAAVSKDGRELLVAPIGAETAEEPGHAPVLVRSRGAAPANRLSAPSWDGLGDLWVADRDPVHGGLLRFAGGEGKPQPVRIVPDPGEARIESVRLSADGTRIALLLTRDGRTTLQIGRVERLGSADDPVVRITALRPAAPQMETVTAVSWAGPSRLVVVGEEAGEVQQVRYIQTDGSSSADSVLPGLNSVLAVAASDDERMPLVAHSEGEGIVRLPSGANWQKVVTEGSSPVYPG</sequence>
<keyword evidence="3" id="KW-1185">Reference proteome</keyword>
<gene>
    <name evidence="2" type="ORF">SYYSPA8_03970</name>
</gene>
<dbReference type="InterPro" id="IPR018910">
    <property type="entry name" value="LpqB_C"/>
</dbReference>
<evidence type="ECO:0000259" key="1">
    <source>
        <dbReference type="SMART" id="SM00909"/>
    </source>
</evidence>
<evidence type="ECO:0000313" key="3">
    <source>
        <dbReference type="Proteomes" id="UP001291653"/>
    </source>
</evidence>
<comment type="caution">
    <text evidence="2">The sequence shown here is derived from an EMBL/GenBank/DDBJ whole genome shotgun (WGS) entry which is preliminary data.</text>
</comment>
<dbReference type="Pfam" id="PF10646">
    <property type="entry name" value="Germane"/>
    <property type="match status" value="1"/>
</dbReference>
<dbReference type="EMBL" id="BSBI01000002">
    <property type="protein sequence ID" value="GLF93413.1"/>
    <property type="molecule type" value="Genomic_DNA"/>
</dbReference>
<evidence type="ECO:0000313" key="2">
    <source>
        <dbReference type="EMBL" id="GLF93413.1"/>
    </source>
</evidence>
<dbReference type="InterPro" id="IPR019606">
    <property type="entry name" value="GerMN"/>
</dbReference>